<evidence type="ECO:0000259" key="1">
    <source>
        <dbReference type="Pfam" id="PF03235"/>
    </source>
</evidence>
<keyword evidence="3" id="KW-1185">Reference proteome</keyword>
<name>A0ABT4ZYP3_9CYAN</name>
<dbReference type="EMBL" id="JAQMTI010000321">
    <property type="protein sequence ID" value="MDB9444552.1"/>
    <property type="molecule type" value="Genomic_DNA"/>
</dbReference>
<dbReference type="InterPro" id="IPR004919">
    <property type="entry name" value="GmrSD_N"/>
</dbReference>
<accession>A0ABT4ZYP3</accession>
<proteinExistence type="predicted"/>
<feature type="domain" description="GmrSD restriction endonucleases N-terminal" evidence="1">
    <location>
        <begin position="57"/>
        <end position="202"/>
    </location>
</feature>
<evidence type="ECO:0000313" key="2">
    <source>
        <dbReference type="EMBL" id="MDB9444552.1"/>
    </source>
</evidence>
<evidence type="ECO:0000313" key="3">
    <source>
        <dbReference type="Proteomes" id="UP001211711"/>
    </source>
</evidence>
<gene>
    <name evidence="2" type="ORF">PN497_24840</name>
</gene>
<sequence length="399" mass="47990">MIANSDLILGEIFTFPDNVDTNHESVSDEEINKKYKKREIRIITEQARYPLDSIPTMLDSKKYILDPEYKRRKRWGNTRKSRLIESLIMNVPIPPIFLYEIEYSLYEVIDGQQRLTTIYDFYKGKFFLEELEYWQELEGRNYQNLPGQVRKILDRRYLSFIVLLQETAESLEEAEHIKKIVFQRLNSGGEELTPQETRNALYNGKFNQLCLKLSQNDYFRKMWKFPLQSEGEEKLLESESYRKMEDVELVLRFFAYRHLDKLKLPVDKFLDEYLKQANNFPDETIENLEKLFNETIELIYYILEDSAFIPPPPQGERNRKIPLKIVYDPIMQVFASKLPFKNELLKHKEAIKNEMYSDEKMLYVEEENNRFLFEGRYATKKALETRIEYFDKFLQSYIK</sequence>
<reference evidence="2 3" key="1">
    <citation type="submission" date="2023-01" db="EMBL/GenBank/DDBJ databases">
        <title>Genomes from the Australian National Cyanobacteria Reference Collection.</title>
        <authorList>
            <person name="Willis A."/>
            <person name="Lee E.M.F."/>
        </authorList>
    </citation>
    <scope>NUCLEOTIDE SEQUENCE [LARGE SCALE GENOMIC DNA]</scope>
    <source>
        <strain evidence="2 3">CS-549</strain>
    </source>
</reference>
<protein>
    <submittedName>
        <fullName evidence="2">DUF262 domain-containing protein</fullName>
    </submittedName>
</protein>
<dbReference type="PANTHER" id="PTHR39639:SF1">
    <property type="entry name" value="DUF262 DOMAIN-CONTAINING PROTEIN"/>
    <property type="match status" value="1"/>
</dbReference>
<organism evidence="2 3">
    <name type="scientific">Sphaerospermopsis kisseleviana CS-549</name>
    <dbReference type="NCBI Taxonomy" id="3021783"/>
    <lineage>
        <taxon>Bacteria</taxon>
        <taxon>Bacillati</taxon>
        <taxon>Cyanobacteriota</taxon>
        <taxon>Cyanophyceae</taxon>
        <taxon>Nostocales</taxon>
        <taxon>Aphanizomenonaceae</taxon>
        <taxon>Sphaerospermopsis</taxon>
        <taxon>Sphaerospermopsis kisseleviana</taxon>
    </lineage>
</organism>
<dbReference type="PANTHER" id="PTHR39639">
    <property type="entry name" value="CHROMOSOME 16, WHOLE GENOME SHOTGUN SEQUENCE"/>
    <property type="match status" value="1"/>
</dbReference>
<dbReference type="Proteomes" id="UP001211711">
    <property type="component" value="Unassembled WGS sequence"/>
</dbReference>
<dbReference type="RefSeq" id="WP_096571111.1">
    <property type="nucleotide sequence ID" value="NZ_JAQMTI010000321.1"/>
</dbReference>
<dbReference type="Pfam" id="PF03235">
    <property type="entry name" value="GmrSD_N"/>
    <property type="match status" value="1"/>
</dbReference>
<comment type="caution">
    <text evidence="2">The sequence shown here is derived from an EMBL/GenBank/DDBJ whole genome shotgun (WGS) entry which is preliminary data.</text>
</comment>